<dbReference type="EMBL" id="JBHULC010000003">
    <property type="protein sequence ID" value="MFD2519660.1"/>
    <property type="molecule type" value="Genomic_DNA"/>
</dbReference>
<evidence type="ECO:0008006" key="5">
    <source>
        <dbReference type="Google" id="ProtNLM"/>
    </source>
</evidence>
<evidence type="ECO:0000256" key="2">
    <source>
        <dbReference type="SAM" id="SignalP"/>
    </source>
</evidence>
<accession>A0ABW5J1Y1</accession>
<evidence type="ECO:0000256" key="1">
    <source>
        <dbReference type="ARBA" id="ARBA00009820"/>
    </source>
</evidence>
<gene>
    <name evidence="3" type="ORF">ACFSR2_02110</name>
</gene>
<organism evidence="3 4">
    <name type="scientific">Emticicia soli</name>
    <dbReference type="NCBI Taxonomy" id="2027878"/>
    <lineage>
        <taxon>Bacteria</taxon>
        <taxon>Pseudomonadati</taxon>
        <taxon>Bacteroidota</taxon>
        <taxon>Cytophagia</taxon>
        <taxon>Cytophagales</taxon>
        <taxon>Leadbetterellaceae</taxon>
        <taxon>Emticicia</taxon>
    </lineage>
</organism>
<feature type="chain" id="PRO_5046126456" description="WD40-like Beta Propeller Repeat" evidence="2">
    <location>
        <begin position="23"/>
        <end position="322"/>
    </location>
</feature>
<dbReference type="PANTHER" id="PTHR36842:SF1">
    <property type="entry name" value="PROTEIN TOLB"/>
    <property type="match status" value="1"/>
</dbReference>
<dbReference type="RefSeq" id="WP_340236505.1">
    <property type="nucleotide sequence ID" value="NZ_JBBEWC010000006.1"/>
</dbReference>
<evidence type="ECO:0000313" key="4">
    <source>
        <dbReference type="Proteomes" id="UP001597510"/>
    </source>
</evidence>
<feature type="signal peptide" evidence="2">
    <location>
        <begin position="1"/>
        <end position="22"/>
    </location>
</feature>
<reference evidence="4" key="1">
    <citation type="journal article" date="2019" name="Int. J. Syst. Evol. Microbiol.">
        <title>The Global Catalogue of Microorganisms (GCM) 10K type strain sequencing project: providing services to taxonomists for standard genome sequencing and annotation.</title>
        <authorList>
            <consortium name="The Broad Institute Genomics Platform"/>
            <consortium name="The Broad Institute Genome Sequencing Center for Infectious Disease"/>
            <person name="Wu L."/>
            <person name="Ma J."/>
        </authorList>
    </citation>
    <scope>NUCLEOTIDE SEQUENCE [LARGE SCALE GENOMIC DNA]</scope>
    <source>
        <strain evidence="4">KCTC 52344</strain>
    </source>
</reference>
<keyword evidence="2" id="KW-0732">Signal</keyword>
<keyword evidence="4" id="KW-1185">Reference proteome</keyword>
<comment type="similarity">
    <text evidence="1">Belongs to the TolB family.</text>
</comment>
<dbReference type="Proteomes" id="UP001597510">
    <property type="component" value="Unassembled WGS sequence"/>
</dbReference>
<dbReference type="PANTHER" id="PTHR36842">
    <property type="entry name" value="PROTEIN TOLB HOMOLOG"/>
    <property type="match status" value="1"/>
</dbReference>
<protein>
    <recommendedName>
        <fullName evidence="5">WD40-like Beta Propeller Repeat</fullName>
    </recommendedName>
</protein>
<dbReference type="InterPro" id="IPR011659">
    <property type="entry name" value="WD40"/>
</dbReference>
<evidence type="ECO:0000313" key="3">
    <source>
        <dbReference type="EMBL" id="MFD2519660.1"/>
    </source>
</evidence>
<dbReference type="SUPFAM" id="SSF82171">
    <property type="entry name" value="DPP6 N-terminal domain-like"/>
    <property type="match status" value="1"/>
</dbReference>
<proteinExistence type="inferred from homology"/>
<dbReference type="Gene3D" id="2.120.10.30">
    <property type="entry name" value="TolB, C-terminal domain"/>
    <property type="match status" value="1"/>
</dbReference>
<sequence>MFFNTKLFSTIALCFWSWSLMAQTTIAFTNPPEMPEVFGTSTGFSERDFALSPDGSEIFYTLQAPQGVFQTIVYRKKDATGQWSKPEIAPFAGKYSDLEPAFSADGKQLYFASNRPIQGTMPKDFDIWVVSKQNNQWGEPQNVGAPVNTNEDEFYPSIARNGNLYFTAAYKTAIGKEDIFVSKPENGKYTEPVPLDTAINSKNYEFNAFVSPDEDYIIFTSYGRKDDTGRGDLYMSVKDAKGKWLPAQNLTMLNSNRLDYCPFVSPDKKVLFFTSERINIPNAYPNTTAKIDELLKAFSSPQNGSGDIYWVSFEKVLESFKK</sequence>
<comment type="caution">
    <text evidence="3">The sequence shown here is derived from an EMBL/GenBank/DDBJ whole genome shotgun (WGS) entry which is preliminary data.</text>
</comment>
<name>A0ABW5J1Y1_9BACT</name>
<dbReference type="InterPro" id="IPR011042">
    <property type="entry name" value="6-blade_b-propeller_TolB-like"/>
</dbReference>
<dbReference type="Pfam" id="PF07676">
    <property type="entry name" value="PD40"/>
    <property type="match status" value="4"/>
</dbReference>